<dbReference type="Gene3D" id="3.40.920.10">
    <property type="entry name" value="Pyruvate-ferredoxin oxidoreductase, PFOR, domain III"/>
    <property type="match status" value="1"/>
</dbReference>
<protein>
    <recommendedName>
        <fullName evidence="2">Pyruvate/ketoisovalerate oxidoreductase catalytic domain-containing protein</fullName>
    </recommendedName>
</protein>
<keyword evidence="1" id="KW-0560">Oxidoreductase</keyword>
<gene>
    <name evidence="3" type="ORF">METZ01_LOCUS429057</name>
</gene>
<dbReference type="AlphaFoldDB" id="A0A382XZ01"/>
<dbReference type="InterPro" id="IPR019752">
    <property type="entry name" value="Pyrv/ketoisovalerate_OxRed_cat"/>
</dbReference>
<evidence type="ECO:0000259" key="2">
    <source>
        <dbReference type="Pfam" id="PF01558"/>
    </source>
</evidence>
<proteinExistence type="predicted"/>
<organism evidence="3">
    <name type="scientific">marine metagenome</name>
    <dbReference type="NCBI Taxonomy" id="408172"/>
    <lineage>
        <taxon>unclassified sequences</taxon>
        <taxon>metagenomes</taxon>
        <taxon>ecological metagenomes</taxon>
    </lineage>
</organism>
<dbReference type="Pfam" id="PF01558">
    <property type="entry name" value="POR"/>
    <property type="match status" value="1"/>
</dbReference>
<evidence type="ECO:0000256" key="1">
    <source>
        <dbReference type="ARBA" id="ARBA00023002"/>
    </source>
</evidence>
<dbReference type="EMBL" id="UINC01171568">
    <property type="protein sequence ID" value="SVD76203.1"/>
    <property type="molecule type" value="Genomic_DNA"/>
</dbReference>
<dbReference type="GO" id="GO:0016491">
    <property type="term" value="F:oxidoreductase activity"/>
    <property type="evidence" value="ECO:0007669"/>
    <property type="project" value="UniProtKB-KW"/>
</dbReference>
<reference evidence="3" key="1">
    <citation type="submission" date="2018-05" db="EMBL/GenBank/DDBJ databases">
        <authorList>
            <person name="Lanie J.A."/>
            <person name="Ng W.-L."/>
            <person name="Kazmierczak K.M."/>
            <person name="Andrzejewski T.M."/>
            <person name="Davidsen T.M."/>
            <person name="Wayne K.J."/>
            <person name="Tettelin H."/>
            <person name="Glass J.I."/>
            <person name="Rusch D."/>
            <person name="Podicherti R."/>
            <person name="Tsui H.-C.T."/>
            <person name="Winkler M.E."/>
        </authorList>
    </citation>
    <scope>NUCLEOTIDE SEQUENCE</scope>
</reference>
<sequence length="154" mass="16586">MVAAALGGEGGGVFTNWIIDVADEEGWLCQTTSLAGVAQRTGATIYYLEFFPRIDSAEAPPVMSLFPSQGDIDIAVASEISEAGRMVQRGFVTPDRTTLLSSTHRVYAIDEKIALDNGIIDALSVRSIADKYAKRTVQYDMQKLASEHNAVISA</sequence>
<evidence type="ECO:0000313" key="3">
    <source>
        <dbReference type="EMBL" id="SVD76203.1"/>
    </source>
</evidence>
<accession>A0A382XZ01</accession>
<dbReference type="InterPro" id="IPR002869">
    <property type="entry name" value="Pyrv_flavodox_OxRed_cen"/>
</dbReference>
<name>A0A382XZ01_9ZZZZ</name>
<feature type="domain" description="Pyruvate/ketoisovalerate oxidoreductase catalytic" evidence="2">
    <location>
        <begin position="7"/>
        <end position="148"/>
    </location>
</feature>
<feature type="non-terminal residue" evidence="3">
    <location>
        <position position="154"/>
    </location>
</feature>